<dbReference type="InterPro" id="IPR016181">
    <property type="entry name" value="Acyl_CoA_acyltransferase"/>
</dbReference>
<feature type="compositionally biased region" description="Polar residues" evidence="10">
    <location>
        <begin position="1"/>
        <end position="18"/>
    </location>
</feature>
<dbReference type="CDD" id="cd15457">
    <property type="entry name" value="NADAR"/>
    <property type="match status" value="1"/>
</dbReference>
<evidence type="ECO:0000256" key="6">
    <source>
        <dbReference type="ARBA" id="ARBA00022990"/>
    </source>
</evidence>
<keyword evidence="4" id="KW-0863">Zinc-finger</keyword>
<dbReference type="EC" id="2.3.1.48" evidence="2 9"/>
<proteinExistence type="inferred from homology"/>
<dbReference type="PANTHER" id="PTHR10615:SF161">
    <property type="entry name" value="HISTONE ACETYLTRANSFERASE KAT7"/>
    <property type="match status" value="1"/>
</dbReference>
<keyword evidence="11" id="KW-1133">Transmembrane helix</keyword>
<feature type="compositionally biased region" description="Low complexity" evidence="10">
    <location>
        <begin position="424"/>
        <end position="441"/>
    </location>
</feature>
<feature type="compositionally biased region" description="Polar residues" evidence="10">
    <location>
        <begin position="442"/>
        <end position="465"/>
    </location>
</feature>
<keyword evidence="11" id="KW-0812">Transmembrane</keyword>
<feature type="domain" description="MYST-type HAT" evidence="12">
    <location>
        <begin position="32"/>
        <end position="331"/>
    </location>
</feature>
<organism evidence="13 14">
    <name type="scientific">Aureobasidium pullulans</name>
    <name type="common">Black yeast</name>
    <name type="synonym">Pullularia pullulans</name>
    <dbReference type="NCBI Taxonomy" id="5580"/>
    <lineage>
        <taxon>Eukaryota</taxon>
        <taxon>Fungi</taxon>
        <taxon>Dikarya</taxon>
        <taxon>Ascomycota</taxon>
        <taxon>Pezizomycotina</taxon>
        <taxon>Dothideomycetes</taxon>
        <taxon>Dothideomycetidae</taxon>
        <taxon>Dothideales</taxon>
        <taxon>Saccotheciaceae</taxon>
        <taxon>Aureobasidium</taxon>
    </lineage>
</organism>
<dbReference type="GO" id="GO:0005634">
    <property type="term" value="C:nucleus"/>
    <property type="evidence" value="ECO:0007669"/>
    <property type="project" value="UniProtKB-SubCell"/>
</dbReference>
<dbReference type="Gene3D" id="3.40.630.30">
    <property type="match status" value="1"/>
</dbReference>
<dbReference type="PANTHER" id="PTHR10615">
    <property type="entry name" value="HISTONE ACETYLTRANSFERASE"/>
    <property type="match status" value="1"/>
</dbReference>
<comment type="subcellular location">
    <subcellularLocation>
        <location evidence="9">Nucleus</location>
    </subcellularLocation>
</comment>
<evidence type="ECO:0000256" key="10">
    <source>
        <dbReference type="SAM" id="MobiDB-lite"/>
    </source>
</evidence>
<feature type="compositionally biased region" description="Polar residues" evidence="10">
    <location>
        <begin position="373"/>
        <end position="383"/>
    </location>
</feature>
<evidence type="ECO:0000256" key="7">
    <source>
        <dbReference type="ARBA" id="ARBA00045805"/>
    </source>
</evidence>
<comment type="caution">
    <text evidence="13">The sequence shown here is derived from an EMBL/GenBank/DDBJ whole genome shotgun (WGS) entry which is preliminary data.</text>
</comment>
<keyword evidence="4" id="KW-0479">Metal-binding</keyword>
<accession>A0A4T0BTD4</accession>
<sequence length="641" mass="71381">MRKNSQANKPRQAASTKQTKPEIRTDKAYAPMRTTAGDSIFFFKDDEQPYGFLCQWYRSRFKDPDSGLEFNCAEQWMMWNKAQLAGDATSARTIMATTSPRKQKQLGRDVKGFDVDAWDQIKLDVVQRGNYLKFTQATNVSSMKMDDVGEPLPLKDLLLATGEQELAEASRFDRVWGIGFDAQQAQTTSRDKWGQTLLILLATTCLVFSFSLFINATDSVGRTGSPEKPLSDLGLVSYRSYWRGVMCRLLLSYRNRPKGSFSATFAGMARETGMTIDDVISSLEALRAIVKDPVTNKYALRCDWAYMAEYLEKHDKKRHIKIDPDKLTWAPYMMGKPTSYFQVGEEANGPIQTKARRDEPEDIQAVQPEEGVQQAQVNGTSTPDPEAVNGEDISPKASRKAPPSTLTPQPSFTKGSPRRRSPRKSQSQPQSQAQSQSQSQPEQTNGSVEDDPASQNDISDTSSVRRGSAYTEDSIPASRFEIFPPLPGQSTKRKPGRPMGSRTRSKLTPSNRRQNSIESNNNNTIITGKGTSTPRGRPTNAARRARSKLDEMEVAPSAEEEDEVQRQISSEHERALEDAEDAVDENRGAAFVRPRFMGRVEVPEHAVVEDDEDEDEDAEGEDVEMGEQEVGVGTGYDGFGG</sequence>
<evidence type="ECO:0000256" key="1">
    <source>
        <dbReference type="ARBA" id="ARBA00010107"/>
    </source>
</evidence>
<protein>
    <recommendedName>
        <fullName evidence="2 9">Histone acetyltransferase</fullName>
        <ecNumber evidence="2 9">2.3.1.48</ecNumber>
    </recommendedName>
</protein>
<evidence type="ECO:0000256" key="4">
    <source>
        <dbReference type="ARBA" id="ARBA00022771"/>
    </source>
</evidence>
<evidence type="ECO:0000256" key="5">
    <source>
        <dbReference type="ARBA" id="ARBA00022833"/>
    </source>
</evidence>
<dbReference type="GO" id="GO:0003712">
    <property type="term" value="F:transcription coregulator activity"/>
    <property type="evidence" value="ECO:0007669"/>
    <property type="project" value="TreeGrafter"/>
</dbReference>
<dbReference type="InterPro" id="IPR012816">
    <property type="entry name" value="NADAR"/>
</dbReference>
<dbReference type="Proteomes" id="UP000304947">
    <property type="component" value="Unassembled WGS sequence"/>
</dbReference>
<comment type="function">
    <text evidence="7">Catalytic component of the NuA4 histone acetyltransferase (HAT) complex which is involved in epigenetic transcriptional activation of selected genes principally by acetylation of nucleosomal histones H4, H3, H2B, H2A and H2A variant H2A.Z. Acetylates histone H4 to form H4K5ac, H4K8ac, H4K12ac and H4K16ac, histone H3 to form H3K14ac, and histone H2A to form H2AK4ac and H2AK7ac. The NuA4 complex is involved in the DNA damage response and is required for chromosome segregation. The NuA4 complex plays a direct role in repair of DNA double-strand breaks (DSBs) through homologous recombination. Recruitment to promoters depends on H3K4me. Also acetylates non-histone proteins. In addition to protein acetyltransferase, can use different acyl-CoA substrates, such as 2-hydroxyisobutanoyl-CoA (2-hydroxyisobutyryl-CoA) or (2E)-butenoyl-CoA (crotonyl-CoA), and is able to mediate protein 2-hydroxyisobutyrylation and crotonylation, respectively.</text>
</comment>
<keyword evidence="5" id="KW-0862">Zinc</keyword>
<feature type="compositionally biased region" description="Gly residues" evidence="10">
    <location>
        <begin position="632"/>
        <end position="641"/>
    </location>
</feature>
<feature type="transmembrane region" description="Helical" evidence="11">
    <location>
        <begin position="197"/>
        <end position="216"/>
    </location>
</feature>
<keyword evidence="11" id="KW-0472">Membrane</keyword>
<evidence type="ECO:0000256" key="2">
    <source>
        <dbReference type="ARBA" id="ARBA00013184"/>
    </source>
</evidence>
<dbReference type="AlphaFoldDB" id="A0A4T0BTD4"/>
<comment type="similarity">
    <text evidence="1 9">Belongs to the MYST (SAS/MOZ) family.</text>
</comment>
<dbReference type="GO" id="GO:1990467">
    <property type="term" value="C:NuA3a histone acetyltransferase complex"/>
    <property type="evidence" value="ECO:0007669"/>
    <property type="project" value="TreeGrafter"/>
</dbReference>
<feature type="region of interest" description="Disordered" evidence="10">
    <location>
        <begin position="367"/>
        <end position="565"/>
    </location>
</feature>
<dbReference type="Gene3D" id="1.10.10.10">
    <property type="entry name" value="Winged helix-like DNA-binding domain superfamily/Winged helix DNA-binding domain"/>
    <property type="match status" value="1"/>
</dbReference>
<dbReference type="Pfam" id="PF01853">
    <property type="entry name" value="MOZ_SAS"/>
    <property type="match status" value="1"/>
</dbReference>
<feature type="region of interest" description="Disordered" evidence="10">
    <location>
        <begin position="1"/>
        <end position="29"/>
    </location>
</feature>
<dbReference type="Pfam" id="PF08719">
    <property type="entry name" value="NADAR"/>
    <property type="match status" value="1"/>
</dbReference>
<keyword evidence="6" id="KW-0007">Acetylation</keyword>
<keyword evidence="9" id="KW-0539">Nucleus</keyword>
<evidence type="ECO:0000259" key="12">
    <source>
        <dbReference type="PROSITE" id="PS51726"/>
    </source>
</evidence>
<dbReference type="SUPFAM" id="SSF55729">
    <property type="entry name" value="Acyl-CoA N-acyltransferases (Nat)"/>
    <property type="match status" value="1"/>
</dbReference>
<feature type="compositionally biased region" description="Polar residues" evidence="10">
    <location>
        <begin position="404"/>
        <end position="414"/>
    </location>
</feature>
<feature type="non-terminal residue" evidence="13">
    <location>
        <position position="641"/>
    </location>
</feature>
<dbReference type="InterPro" id="IPR002717">
    <property type="entry name" value="HAT_MYST-type"/>
</dbReference>
<evidence type="ECO:0000313" key="13">
    <source>
        <dbReference type="EMBL" id="TIA34902.1"/>
    </source>
</evidence>
<dbReference type="GO" id="GO:0004402">
    <property type="term" value="F:histone acetyltransferase activity"/>
    <property type="evidence" value="ECO:0007669"/>
    <property type="project" value="InterPro"/>
</dbReference>
<dbReference type="InterPro" id="IPR050603">
    <property type="entry name" value="MYST_HAT"/>
</dbReference>
<evidence type="ECO:0000256" key="9">
    <source>
        <dbReference type="RuleBase" id="RU361211"/>
    </source>
</evidence>
<name>A0A4T0BTD4_AURPU</name>
<dbReference type="EMBL" id="QZBU01002585">
    <property type="protein sequence ID" value="TIA34902.1"/>
    <property type="molecule type" value="Genomic_DNA"/>
</dbReference>
<dbReference type="GO" id="GO:0008270">
    <property type="term" value="F:zinc ion binding"/>
    <property type="evidence" value="ECO:0007669"/>
    <property type="project" value="UniProtKB-KW"/>
</dbReference>
<feature type="compositionally biased region" description="Acidic residues" evidence="10">
    <location>
        <begin position="609"/>
        <end position="627"/>
    </location>
</feature>
<comment type="catalytic activity">
    <reaction evidence="9">
        <text>L-lysyl-[protein] + acetyl-CoA = N(6)-acetyl-L-lysyl-[protein] + CoA + H(+)</text>
        <dbReference type="Rhea" id="RHEA:45948"/>
        <dbReference type="Rhea" id="RHEA-COMP:9752"/>
        <dbReference type="Rhea" id="RHEA-COMP:10731"/>
        <dbReference type="ChEBI" id="CHEBI:15378"/>
        <dbReference type="ChEBI" id="CHEBI:29969"/>
        <dbReference type="ChEBI" id="CHEBI:57287"/>
        <dbReference type="ChEBI" id="CHEBI:57288"/>
        <dbReference type="ChEBI" id="CHEBI:61930"/>
        <dbReference type="EC" id="2.3.1.48"/>
    </reaction>
</comment>
<keyword evidence="3" id="KW-0808">Transferase</keyword>
<dbReference type="NCBIfam" id="TIGR02464">
    <property type="entry name" value="ribofla_fusion"/>
    <property type="match status" value="1"/>
</dbReference>
<dbReference type="InterPro" id="IPR036388">
    <property type="entry name" value="WH-like_DNA-bd_sf"/>
</dbReference>
<dbReference type="PROSITE" id="PS51726">
    <property type="entry name" value="MYST_HAT"/>
    <property type="match status" value="1"/>
</dbReference>
<dbReference type="GO" id="GO:0006357">
    <property type="term" value="P:regulation of transcription by RNA polymerase II"/>
    <property type="evidence" value="ECO:0007669"/>
    <property type="project" value="TreeGrafter"/>
</dbReference>
<feature type="active site" description="Proton donor/acceptor" evidence="8">
    <location>
        <position position="227"/>
    </location>
</feature>
<evidence type="ECO:0000256" key="11">
    <source>
        <dbReference type="SAM" id="Phobius"/>
    </source>
</evidence>
<dbReference type="Gene3D" id="1.10.357.40">
    <property type="entry name" value="YbiA-like"/>
    <property type="match status" value="1"/>
</dbReference>
<gene>
    <name evidence="13" type="ORF">D6C83_06745</name>
</gene>
<dbReference type="SUPFAM" id="SSF143990">
    <property type="entry name" value="YbiA-like"/>
    <property type="match status" value="1"/>
</dbReference>
<evidence type="ECO:0000313" key="14">
    <source>
        <dbReference type="Proteomes" id="UP000304947"/>
    </source>
</evidence>
<reference evidence="13 14" key="1">
    <citation type="submission" date="2018-10" db="EMBL/GenBank/DDBJ databases">
        <title>Fifty Aureobasidium pullulans genomes reveal a recombining polyextremotolerant generalist.</title>
        <authorList>
            <person name="Gostincar C."/>
            <person name="Turk M."/>
            <person name="Zajc J."/>
            <person name="Gunde-Cimerman N."/>
        </authorList>
    </citation>
    <scope>NUCLEOTIDE SEQUENCE [LARGE SCALE GENOMIC DNA]</scope>
    <source>
        <strain evidence="13 14">EXF-3380</strain>
    </source>
</reference>
<dbReference type="GO" id="GO:0003682">
    <property type="term" value="F:chromatin binding"/>
    <property type="evidence" value="ECO:0007669"/>
    <property type="project" value="TreeGrafter"/>
</dbReference>
<feature type="region of interest" description="Disordered" evidence="10">
    <location>
        <begin position="607"/>
        <end position="641"/>
    </location>
</feature>
<evidence type="ECO:0000256" key="8">
    <source>
        <dbReference type="PIRSR" id="PIRSR602717-51"/>
    </source>
</evidence>
<evidence type="ECO:0000256" key="3">
    <source>
        <dbReference type="ARBA" id="ARBA00022679"/>
    </source>
</evidence>
<feature type="compositionally biased region" description="Low complexity" evidence="10">
    <location>
        <begin position="510"/>
        <end position="533"/>
    </location>
</feature>
<dbReference type="InterPro" id="IPR037238">
    <property type="entry name" value="YbiA-like_sf"/>
</dbReference>